<sequence>MCENIIEIIETPFEIVPSSISRNINGMEYPSLLKILLKKATAVDFLQKFNEILETIQQNRE</sequence>
<name>A0A9W6FX69_9BACT</name>
<gene>
    <name evidence="1" type="ORF">DAMNIGENAA_39010</name>
</gene>
<evidence type="ECO:0000313" key="2">
    <source>
        <dbReference type="Proteomes" id="UP001144372"/>
    </source>
</evidence>
<proteinExistence type="predicted"/>
<reference evidence="1" key="1">
    <citation type="submission" date="2022-12" db="EMBL/GenBank/DDBJ databases">
        <title>Reference genome sequencing for broad-spectrum identification of bacterial and archaeal isolates by mass spectrometry.</title>
        <authorList>
            <person name="Sekiguchi Y."/>
            <person name="Tourlousse D.M."/>
        </authorList>
    </citation>
    <scope>NUCLEOTIDE SEQUENCE</scope>
    <source>
        <strain evidence="1">ASRB1</strain>
    </source>
</reference>
<dbReference type="AlphaFoldDB" id="A0A9W6FX69"/>
<keyword evidence="2" id="KW-1185">Reference proteome</keyword>
<evidence type="ECO:0000313" key="1">
    <source>
        <dbReference type="EMBL" id="GLI36468.1"/>
    </source>
</evidence>
<comment type="caution">
    <text evidence="1">The sequence shown here is derived from an EMBL/GenBank/DDBJ whole genome shotgun (WGS) entry which is preliminary data.</text>
</comment>
<accession>A0A9W6FX69</accession>
<organism evidence="1 2">
    <name type="scientific">Desulforhabdus amnigena</name>
    <dbReference type="NCBI Taxonomy" id="40218"/>
    <lineage>
        <taxon>Bacteria</taxon>
        <taxon>Pseudomonadati</taxon>
        <taxon>Thermodesulfobacteriota</taxon>
        <taxon>Syntrophobacteria</taxon>
        <taxon>Syntrophobacterales</taxon>
        <taxon>Syntrophobacteraceae</taxon>
        <taxon>Desulforhabdus</taxon>
    </lineage>
</organism>
<dbReference type="Proteomes" id="UP001144372">
    <property type="component" value="Unassembled WGS sequence"/>
</dbReference>
<protein>
    <submittedName>
        <fullName evidence="1">Uncharacterized protein</fullName>
    </submittedName>
</protein>
<dbReference type="EMBL" id="BSDR01000001">
    <property type="protein sequence ID" value="GLI36468.1"/>
    <property type="molecule type" value="Genomic_DNA"/>
</dbReference>